<protein>
    <submittedName>
        <fullName evidence="1">Autotransporter beta-domain protein</fullName>
    </submittedName>
</protein>
<dbReference type="AlphaFoldDB" id="A0A015SKS4"/>
<dbReference type="GeneID" id="60369856"/>
<reference evidence="1 2" key="1">
    <citation type="submission" date="2014-02" db="EMBL/GenBank/DDBJ databases">
        <authorList>
            <person name="Sears C."/>
            <person name="Carroll K."/>
            <person name="Sack B.R."/>
            <person name="Qadri F."/>
            <person name="Myers L.L."/>
            <person name="Chung G.-T."/>
            <person name="Escheverria P."/>
            <person name="Fraser C.M."/>
            <person name="Sadzewicz L."/>
            <person name="Shefchek K.A."/>
            <person name="Tallon L."/>
            <person name="Das S.P."/>
            <person name="Daugherty S."/>
            <person name="Mongodin E.F."/>
        </authorList>
    </citation>
    <scope>NUCLEOTIDE SEQUENCE [LARGE SCALE GENOMIC DNA]</scope>
    <source>
        <strain evidence="2">3988T(B)14</strain>
    </source>
</reference>
<comment type="caution">
    <text evidence="1">The sequence shown here is derived from an EMBL/GenBank/DDBJ whole genome shotgun (WGS) entry which is preliminary data.</text>
</comment>
<dbReference type="Pfam" id="PF12099">
    <property type="entry name" value="DUF3575"/>
    <property type="match status" value="1"/>
</dbReference>
<dbReference type="RefSeq" id="WP_005799113.1">
    <property type="nucleotide sequence ID" value="NZ_JGCY01000390.1"/>
</dbReference>
<dbReference type="InterPro" id="IPR036709">
    <property type="entry name" value="Autotransporte_beta_dom_sf"/>
</dbReference>
<dbReference type="SUPFAM" id="SSF103515">
    <property type="entry name" value="Autotransporter"/>
    <property type="match status" value="1"/>
</dbReference>
<proteinExistence type="predicted"/>
<sequence>MKSVIRHILSVAVLFCLISGVQAQSVKVNIPFWLTGSPNVGFEYTLTRQLTVNGEVLWMPYLFKKHEEVFRALQSSVELRYYVNPRNFYTNDSWDGFYIGPYAMYGNFNIGLLKHNDPLQSYRRKGWGVSGGISTGYKFAFNSRWGLDLNIGLGYAHLQYNKYYLGGEYVNFPLERKKTKRWIGPTKFGINLTYNIFR</sequence>
<dbReference type="EMBL" id="JGCY01000390">
    <property type="protein sequence ID" value="EXY72809.1"/>
    <property type="molecule type" value="Genomic_DNA"/>
</dbReference>
<evidence type="ECO:0000313" key="2">
    <source>
        <dbReference type="Proteomes" id="UP000020529"/>
    </source>
</evidence>
<dbReference type="PATRIC" id="fig|1339315.3.peg.4099"/>
<name>A0A015SKS4_BACFG</name>
<gene>
    <name evidence="1" type="ORF">M124_3439</name>
</gene>
<dbReference type="InterPro" id="IPR021958">
    <property type="entry name" value="DUF3575"/>
</dbReference>
<dbReference type="Gene3D" id="2.40.128.130">
    <property type="entry name" value="Autotransporter beta-domain"/>
    <property type="match status" value="1"/>
</dbReference>
<evidence type="ECO:0000313" key="1">
    <source>
        <dbReference type="EMBL" id="EXY72809.1"/>
    </source>
</evidence>
<organism evidence="1 2">
    <name type="scientific">Bacteroides fragilis str. 3988T(B)14</name>
    <dbReference type="NCBI Taxonomy" id="1339315"/>
    <lineage>
        <taxon>Bacteria</taxon>
        <taxon>Pseudomonadati</taxon>
        <taxon>Bacteroidota</taxon>
        <taxon>Bacteroidia</taxon>
        <taxon>Bacteroidales</taxon>
        <taxon>Bacteroidaceae</taxon>
        <taxon>Bacteroides</taxon>
    </lineage>
</organism>
<accession>A0A015SKS4</accession>
<dbReference type="Proteomes" id="UP000020529">
    <property type="component" value="Unassembled WGS sequence"/>
</dbReference>